<evidence type="ECO:0000256" key="2">
    <source>
        <dbReference type="SAM" id="MobiDB-lite"/>
    </source>
</evidence>
<dbReference type="InterPro" id="IPR051283">
    <property type="entry name" value="Sec_Metabolite_Acyltrans"/>
</dbReference>
<gene>
    <name evidence="3" type="ORF">KP509_37G053300</name>
</gene>
<dbReference type="InterPro" id="IPR023213">
    <property type="entry name" value="CAT-like_dom_sf"/>
</dbReference>
<dbReference type="EMBL" id="CM035442">
    <property type="protein sequence ID" value="KAH7280131.1"/>
    <property type="molecule type" value="Genomic_DNA"/>
</dbReference>
<dbReference type="Proteomes" id="UP000825935">
    <property type="component" value="Chromosome 37"/>
</dbReference>
<dbReference type="GO" id="GO:0016740">
    <property type="term" value="F:transferase activity"/>
    <property type="evidence" value="ECO:0007669"/>
    <property type="project" value="UniProtKB-KW"/>
</dbReference>
<sequence>MSSTSGSGHGDDAGSVNSFHIGGSHPPVQVVSRELVSPASPSPSDPFFLSCFDIPWQDFHYNRRLLFYKNPSRQSARESYSDVHASSLVQSLKCSLSLCLVHYYCWSGRLSKGIDPPHRLFIDCNDAGVEFVEAFIDMPLSLFVQDGFQMKPVFNELCQTPDHRGDRLFSSPLLSIQVTLFSDGGLAVGVSQSHVVADGQALWDFMVSWGECSRSVSLSKPPSHDRQRLAVPNPSLEKAQRWVFFPDLSPDDEVTLREEAGREAMGPSKAVGKGTPSETKHSAPVDTQKRDRHIHEHEEVPDFIAGLKDDVVQWVFTLSASALKKLKSEAGEGFTSFEVMCAHFWQRFCLARNDLPGTCTSFFIPINCRTLLKPPLPPAYFGNVIGSRVVASVASKIREESLAAIASRIHSELAAFKREHMVESLMHWLETHENRIVPTLMSAPPRPPTKGLNVASSPWFPAYEVDFGWGKPDAVRAAKVPGEGEMILFGGRPGSIRGDLEICTALPQFVLQSLLQDPLFLGVSPCPSDSD</sequence>
<protein>
    <submittedName>
        <fullName evidence="3">Uncharacterized protein</fullName>
    </submittedName>
</protein>
<dbReference type="AlphaFoldDB" id="A0A8T2QA53"/>
<dbReference type="PANTHER" id="PTHR31896">
    <property type="entry name" value="FAMILY REGULATORY PROTEIN, PUTATIVE (AFU_ORTHOLOGUE AFUA_3G14730)-RELATED"/>
    <property type="match status" value="1"/>
</dbReference>
<accession>A0A8T2QA53</accession>
<name>A0A8T2QA53_CERRI</name>
<feature type="region of interest" description="Disordered" evidence="2">
    <location>
        <begin position="259"/>
        <end position="290"/>
    </location>
</feature>
<keyword evidence="4" id="KW-1185">Reference proteome</keyword>
<proteinExistence type="predicted"/>
<keyword evidence="1" id="KW-0808">Transferase</keyword>
<evidence type="ECO:0000313" key="3">
    <source>
        <dbReference type="EMBL" id="KAH7280131.1"/>
    </source>
</evidence>
<comment type="caution">
    <text evidence="3">The sequence shown here is derived from an EMBL/GenBank/DDBJ whole genome shotgun (WGS) entry which is preliminary data.</text>
</comment>
<evidence type="ECO:0000256" key="1">
    <source>
        <dbReference type="ARBA" id="ARBA00022679"/>
    </source>
</evidence>
<evidence type="ECO:0000313" key="4">
    <source>
        <dbReference type="Proteomes" id="UP000825935"/>
    </source>
</evidence>
<organism evidence="3 4">
    <name type="scientific">Ceratopteris richardii</name>
    <name type="common">Triangle waterfern</name>
    <dbReference type="NCBI Taxonomy" id="49495"/>
    <lineage>
        <taxon>Eukaryota</taxon>
        <taxon>Viridiplantae</taxon>
        <taxon>Streptophyta</taxon>
        <taxon>Embryophyta</taxon>
        <taxon>Tracheophyta</taxon>
        <taxon>Polypodiopsida</taxon>
        <taxon>Polypodiidae</taxon>
        <taxon>Polypodiales</taxon>
        <taxon>Pteridineae</taxon>
        <taxon>Pteridaceae</taxon>
        <taxon>Parkerioideae</taxon>
        <taxon>Ceratopteris</taxon>
    </lineage>
</organism>
<dbReference type="OrthoDB" id="1862401at2759"/>
<dbReference type="PANTHER" id="PTHR31896:SF64">
    <property type="entry name" value="TRICHOTHECENE 3-O-ACETYLTRANSFERASE"/>
    <property type="match status" value="1"/>
</dbReference>
<dbReference type="OMA" id="ITFTMAG"/>
<dbReference type="Pfam" id="PF02458">
    <property type="entry name" value="Transferase"/>
    <property type="match status" value="1"/>
</dbReference>
<reference evidence="3" key="1">
    <citation type="submission" date="2021-08" db="EMBL/GenBank/DDBJ databases">
        <title>WGS assembly of Ceratopteris richardii.</title>
        <authorList>
            <person name="Marchant D.B."/>
            <person name="Chen G."/>
            <person name="Jenkins J."/>
            <person name="Shu S."/>
            <person name="Leebens-Mack J."/>
            <person name="Grimwood J."/>
            <person name="Schmutz J."/>
            <person name="Soltis P."/>
            <person name="Soltis D."/>
            <person name="Chen Z.-H."/>
        </authorList>
    </citation>
    <scope>NUCLEOTIDE SEQUENCE</scope>
    <source>
        <strain evidence="3">Whitten #5841</strain>
        <tissue evidence="3">Leaf</tissue>
    </source>
</reference>
<dbReference type="Gene3D" id="3.30.559.10">
    <property type="entry name" value="Chloramphenicol acetyltransferase-like domain"/>
    <property type="match status" value="2"/>
</dbReference>
<feature type="compositionally biased region" description="Basic and acidic residues" evidence="2">
    <location>
        <begin position="278"/>
        <end position="290"/>
    </location>
</feature>